<evidence type="ECO:0000313" key="1">
    <source>
        <dbReference type="EMBL" id="AGN30205.1"/>
    </source>
</evidence>
<dbReference type="EMBL" id="HQ317393">
    <property type="protein sequence ID" value="AGN30205.1"/>
    <property type="molecule type" value="Genomic_DNA"/>
</dbReference>
<dbReference type="KEGG" id="vg:15926658"/>
<sequence length="57" mass="6274">MIVATAEEVQEYLDKASAWLCTPSGRMFSDCKSVAKTAYAEALANVDGKTIYNLRQN</sequence>
<keyword evidence="2" id="KW-1185">Reference proteome</keyword>
<reference evidence="1 2" key="1">
    <citation type="journal article" date="2014" name="Genome Biol. Evol.">
        <title>Composite Conserved Promoter-Terminator Motifs (PeSLs) that Mediate Modular Shuffling in the Diverse T4-Like Myoviruses.</title>
        <authorList>
            <person name="Comeau A.M."/>
            <person name="Arbiol C."/>
            <person name="Krisch H.M."/>
        </authorList>
    </citation>
    <scope>NUCLEOTIDE SEQUENCE [LARGE SCALE GENOMIC DNA]</scope>
</reference>
<proteinExistence type="predicted"/>
<dbReference type="Proteomes" id="UP000201461">
    <property type="component" value="Segment"/>
</dbReference>
<protein>
    <submittedName>
        <fullName evidence="1">Uncharacterized protein</fullName>
    </submittedName>
</protein>
<organism evidence="1 2">
    <name type="scientific">Vibrio phage nt-1</name>
    <dbReference type="NCBI Taxonomy" id="115992"/>
    <lineage>
        <taxon>Viruses</taxon>
        <taxon>Duplodnaviria</taxon>
        <taxon>Heunggongvirae</taxon>
        <taxon>Uroviricota</taxon>
        <taxon>Caudoviricetes</taxon>
        <taxon>Pantevenvirales</taxon>
        <taxon>Straboviridae</taxon>
        <taxon>Mylasvirus</taxon>
        <taxon>Mylasvirus persius</taxon>
    </lineage>
</organism>
<dbReference type="GeneID" id="15926658"/>
<dbReference type="OrthoDB" id="25312at10239"/>
<dbReference type="RefSeq" id="YP_008125354.1">
    <property type="nucleotide sequence ID" value="NC_021529.2"/>
</dbReference>
<gene>
    <name evidence="1" type="ORF">VPFG_00205</name>
</gene>
<evidence type="ECO:0000313" key="2">
    <source>
        <dbReference type="Proteomes" id="UP000201461"/>
    </source>
</evidence>
<accession>R9TIJ8</accession>
<name>R9TIJ8_9CAUD</name>